<dbReference type="STRING" id="452.Lspi_1050"/>
<name>A0A0W0Z7P1_LEGSP</name>
<comment type="caution">
    <text evidence="3">The sequence shown here is derived from an EMBL/GenBank/DDBJ whole genome shotgun (WGS) entry which is preliminary data.</text>
</comment>
<proteinExistence type="predicted"/>
<dbReference type="PATRIC" id="fig|452.5.peg.1152"/>
<dbReference type="Gene3D" id="3.30.70.60">
    <property type="match status" value="1"/>
</dbReference>
<gene>
    <name evidence="3" type="ORF">Lspi_1050</name>
</gene>
<dbReference type="GO" id="GO:0043683">
    <property type="term" value="P:type IV pilus assembly"/>
    <property type="evidence" value="ECO:0007669"/>
    <property type="project" value="InterPro"/>
</dbReference>
<feature type="transmembrane region" description="Helical" evidence="2">
    <location>
        <begin position="20"/>
        <end position="41"/>
    </location>
</feature>
<evidence type="ECO:0000256" key="1">
    <source>
        <dbReference type="SAM" id="Coils"/>
    </source>
</evidence>
<protein>
    <submittedName>
        <fullName evidence="3">Type IV pilus biogenesis protein PilO</fullName>
    </submittedName>
</protein>
<dbReference type="AlphaFoldDB" id="A0A0W0Z7P1"/>
<keyword evidence="4" id="KW-1185">Reference proteome</keyword>
<keyword evidence="2" id="KW-1133">Transmembrane helix</keyword>
<keyword evidence="2" id="KW-0812">Transmembrane</keyword>
<keyword evidence="2" id="KW-0472">Membrane</keyword>
<dbReference type="OrthoDB" id="9802133at2"/>
<dbReference type="PANTHER" id="PTHR39555:SF1">
    <property type="entry name" value="TYPE IV PILUS INNER MEMBRANE COMPONENT PILO"/>
    <property type="match status" value="1"/>
</dbReference>
<dbReference type="Gene3D" id="1.10.287.540">
    <property type="entry name" value="Helix hairpin bin"/>
    <property type="match status" value="1"/>
</dbReference>
<dbReference type="PIRSF" id="PIRSF016482">
    <property type="entry name" value="PilO"/>
    <property type="match status" value="1"/>
</dbReference>
<dbReference type="RefSeq" id="WP_058482983.1">
    <property type="nucleotide sequence ID" value="NZ_CAAAII010000003.1"/>
</dbReference>
<keyword evidence="1" id="KW-0175">Coiled coil</keyword>
<dbReference type="Proteomes" id="UP000054877">
    <property type="component" value="Unassembled WGS sequence"/>
</dbReference>
<dbReference type="Pfam" id="PF04350">
    <property type="entry name" value="PilO"/>
    <property type="match status" value="1"/>
</dbReference>
<feature type="coiled-coil region" evidence="1">
    <location>
        <begin position="46"/>
        <end position="86"/>
    </location>
</feature>
<accession>A0A0W0Z7P1</accession>
<evidence type="ECO:0000313" key="3">
    <source>
        <dbReference type="EMBL" id="KTD64883.1"/>
    </source>
</evidence>
<dbReference type="EMBL" id="LNYX01000012">
    <property type="protein sequence ID" value="KTD64883.1"/>
    <property type="molecule type" value="Genomic_DNA"/>
</dbReference>
<evidence type="ECO:0000256" key="2">
    <source>
        <dbReference type="SAM" id="Phobius"/>
    </source>
</evidence>
<dbReference type="InterPro" id="IPR014717">
    <property type="entry name" value="Transl_elong_EF1B/ribsomal_bS6"/>
</dbReference>
<evidence type="ECO:0000313" key="4">
    <source>
        <dbReference type="Proteomes" id="UP000054877"/>
    </source>
</evidence>
<dbReference type="InterPro" id="IPR007445">
    <property type="entry name" value="PilO"/>
</dbReference>
<reference evidence="3 4" key="1">
    <citation type="submission" date="2015-11" db="EMBL/GenBank/DDBJ databases">
        <title>Genomic analysis of 38 Legionella species identifies large and diverse effector repertoires.</title>
        <authorList>
            <person name="Burstein D."/>
            <person name="Amaro F."/>
            <person name="Zusman T."/>
            <person name="Lifshitz Z."/>
            <person name="Cohen O."/>
            <person name="Gilbert J.A."/>
            <person name="Pupko T."/>
            <person name="Shuman H.A."/>
            <person name="Segal G."/>
        </authorList>
    </citation>
    <scope>NUCLEOTIDE SEQUENCE [LARGE SCALE GENOMIC DNA]</scope>
    <source>
        <strain evidence="3 4">Mt.St.Helens-9</strain>
    </source>
</reference>
<organism evidence="3 4">
    <name type="scientific">Legionella spiritensis</name>
    <dbReference type="NCBI Taxonomy" id="452"/>
    <lineage>
        <taxon>Bacteria</taxon>
        <taxon>Pseudomonadati</taxon>
        <taxon>Pseudomonadota</taxon>
        <taxon>Gammaproteobacteria</taxon>
        <taxon>Legionellales</taxon>
        <taxon>Legionellaceae</taxon>
        <taxon>Legionella</taxon>
    </lineage>
</organism>
<sequence length="206" mass="23619">MNNINLNELTLDNIGQWPAPVKYLLAAIVAILIVALGYWVIVKPNIEQYDALLVQEETLRAEFEQKQQMASNLQAYRVQLQIIKERFGNMLRQLPAQNEMPGLVEDISKTGIASGLTFELFAPQPEVAHDFYIELPINITVVGNYHQLALFLSRIAQMSRIVTLHDFEISSAFEDESQTRGDKKIKNKPDLLRMKITAKIYRYRTL</sequence>
<dbReference type="GO" id="GO:0043107">
    <property type="term" value="P:type IV pilus-dependent motility"/>
    <property type="evidence" value="ECO:0007669"/>
    <property type="project" value="InterPro"/>
</dbReference>
<dbReference type="PANTHER" id="PTHR39555">
    <property type="entry name" value="FIMBRIAL ASSEMBLY PROTEIN PILO-LIKE PROTEIN-RELATED"/>
    <property type="match status" value="1"/>
</dbReference>